<protein>
    <submittedName>
        <fullName evidence="2">Uncharacterized protein</fullName>
    </submittedName>
</protein>
<gene>
    <name evidence="2" type="ORF">CEP50_03910</name>
</gene>
<keyword evidence="3" id="KW-1185">Reference proteome</keyword>
<evidence type="ECO:0000313" key="3">
    <source>
        <dbReference type="Proteomes" id="UP000239352"/>
    </source>
</evidence>
<dbReference type="InParanoid" id="A0A2T0GZH7"/>
<dbReference type="EMBL" id="PVSR01000003">
    <property type="protein sequence ID" value="PRW64515.1"/>
    <property type="molecule type" value="Genomic_DNA"/>
</dbReference>
<organism evidence="2 3">
    <name type="scientific">Actinopolyspora mortivallis</name>
    <dbReference type="NCBI Taxonomy" id="33906"/>
    <lineage>
        <taxon>Bacteria</taxon>
        <taxon>Bacillati</taxon>
        <taxon>Actinomycetota</taxon>
        <taxon>Actinomycetes</taxon>
        <taxon>Actinopolysporales</taxon>
        <taxon>Actinopolysporaceae</taxon>
        <taxon>Actinopolyspora</taxon>
    </lineage>
</organism>
<dbReference type="Proteomes" id="UP000239352">
    <property type="component" value="Unassembled WGS sequence"/>
</dbReference>
<sequence>MTAGTEGAATEARAMRSMLHQLDSAGITEVLEETFPWTDVLPEEERQRFATEFTRTFETAAELERWNVLAQTIREWRATAAVHADPDLHRTLSEPVEEDHGAVEPPEARH</sequence>
<name>A0A2T0GZH7_ACTMO</name>
<reference evidence="2 3" key="1">
    <citation type="submission" date="2018-03" db="EMBL/GenBank/DDBJ databases">
        <title>Actinopolyspora mortivallis from Sahara, screening for active biomolecules.</title>
        <authorList>
            <person name="Selama O."/>
            <person name="Wellington E.M.H."/>
            <person name="Hacene H."/>
        </authorList>
    </citation>
    <scope>NUCLEOTIDE SEQUENCE [LARGE SCALE GENOMIC DNA]</scope>
    <source>
        <strain evidence="2 3">M5A</strain>
    </source>
</reference>
<dbReference type="AlphaFoldDB" id="A0A2T0GZH7"/>
<comment type="caution">
    <text evidence="2">The sequence shown here is derived from an EMBL/GenBank/DDBJ whole genome shotgun (WGS) entry which is preliminary data.</text>
</comment>
<proteinExistence type="predicted"/>
<evidence type="ECO:0000256" key="1">
    <source>
        <dbReference type="SAM" id="MobiDB-lite"/>
    </source>
</evidence>
<feature type="region of interest" description="Disordered" evidence="1">
    <location>
        <begin position="87"/>
        <end position="110"/>
    </location>
</feature>
<dbReference type="InterPro" id="IPR046214">
    <property type="entry name" value="DUF6247"/>
</dbReference>
<evidence type="ECO:0000313" key="2">
    <source>
        <dbReference type="EMBL" id="PRW64515.1"/>
    </source>
</evidence>
<dbReference type="Pfam" id="PF19760">
    <property type="entry name" value="DUF6247"/>
    <property type="match status" value="1"/>
</dbReference>
<dbReference type="RefSeq" id="WP_106112557.1">
    <property type="nucleotide sequence ID" value="NZ_PVSR01000003.1"/>
</dbReference>
<accession>A0A2T0GZH7</accession>